<dbReference type="EMBL" id="SELH01000025">
    <property type="protein sequence ID" value="TWP26792.1"/>
    <property type="molecule type" value="Genomic_DNA"/>
</dbReference>
<accession>A0A563D9L1</accession>
<dbReference type="RefSeq" id="WP_146293320.1">
    <property type="nucleotide sequence ID" value="NZ_SELH01000025.1"/>
</dbReference>
<sequence length="160" mass="18175">MKILLLILAFVLLIVIGIVSYSSNHIKKNHKVNHSLECNSHPLKMDITFIIQGFKEKEIEKGMTIQIKDSLGKIIQQSNDTLTYDPSQIYYDLNLELNKSDSLIIKIAENNFILYNFSMSPKLVSTGISGGFRTNGCKIDSVIINSKWQKYKDGLVLDKH</sequence>
<comment type="caution">
    <text evidence="1">The sequence shown here is derived from an EMBL/GenBank/DDBJ whole genome shotgun (WGS) entry which is preliminary data.</text>
</comment>
<dbReference type="Proteomes" id="UP000319499">
    <property type="component" value="Unassembled WGS sequence"/>
</dbReference>
<name>A0A563D9L1_9FLAO</name>
<keyword evidence="2" id="KW-1185">Reference proteome</keyword>
<protein>
    <submittedName>
        <fullName evidence="1">Uncharacterized protein</fullName>
    </submittedName>
</protein>
<evidence type="ECO:0000313" key="1">
    <source>
        <dbReference type="EMBL" id="TWP26792.1"/>
    </source>
</evidence>
<organism evidence="1 2">
    <name type="scientific">Apibacter muscae</name>
    <dbReference type="NCBI Taxonomy" id="2509004"/>
    <lineage>
        <taxon>Bacteria</taxon>
        <taxon>Pseudomonadati</taxon>
        <taxon>Bacteroidota</taxon>
        <taxon>Flavobacteriia</taxon>
        <taxon>Flavobacteriales</taxon>
        <taxon>Weeksellaceae</taxon>
        <taxon>Apibacter</taxon>
    </lineage>
</organism>
<proteinExistence type="predicted"/>
<evidence type="ECO:0000313" key="2">
    <source>
        <dbReference type="Proteomes" id="UP000319499"/>
    </source>
</evidence>
<gene>
    <name evidence="1" type="ORF">ETU09_09530</name>
</gene>
<reference evidence="1 2" key="1">
    <citation type="submission" date="2019-02" db="EMBL/GenBank/DDBJ databases">
        <title>Apibacter muscae sp. nov.: a novel member of the house fly microbiota.</title>
        <authorList>
            <person name="Park R."/>
        </authorList>
    </citation>
    <scope>NUCLEOTIDE SEQUENCE [LARGE SCALE GENOMIC DNA]</scope>
    <source>
        <strain evidence="1 2">AL1</strain>
    </source>
</reference>
<dbReference type="AlphaFoldDB" id="A0A563D9L1"/>